<evidence type="ECO:0000256" key="2">
    <source>
        <dbReference type="SAM" id="MobiDB-lite"/>
    </source>
</evidence>
<feature type="compositionally biased region" description="Basic and acidic residues" evidence="2">
    <location>
        <begin position="466"/>
        <end position="476"/>
    </location>
</feature>
<evidence type="ECO:0000256" key="1">
    <source>
        <dbReference type="ARBA" id="ARBA00022612"/>
    </source>
</evidence>
<protein>
    <submittedName>
        <fullName evidence="4">Phage terminase large subunit</fullName>
    </submittedName>
</protein>
<dbReference type="EMBL" id="DVFN01000123">
    <property type="protein sequence ID" value="HIQ70381.1"/>
    <property type="molecule type" value="Genomic_DNA"/>
</dbReference>
<name>A0A9D0Z885_9FIRM</name>
<feature type="domain" description="Terminase large subunit gp17-like C-terminal" evidence="3">
    <location>
        <begin position="309"/>
        <end position="451"/>
    </location>
</feature>
<organism evidence="4 5">
    <name type="scientific">Candidatus Avoscillospira stercorigallinarum</name>
    <dbReference type="NCBI Taxonomy" id="2840708"/>
    <lineage>
        <taxon>Bacteria</taxon>
        <taxon>Bacillati</taxon>
        <taxon>Bacillota</taxon>
        <taxon>Clostridia</taxon>
        <taxon>Eubacteriales</taxon>
        <taxon>Oscillospiraceae</taxon>
        <taxon>Oscillospiraceae incertae sedis</taxon>
        <taxon>Candidatus Avoscillospira</taxon>
    </lineage>
</organism>
<dbReference type="Pfam" id="PF03237">
    <property type="entry name" value="Terminase_6N"/>
    <property type="match status" value="1"/>
</dbReference>
<dbReference type="Pfam" id="PF17289">
    <property type="entry name" value="Terminase_6C"/>
    <property type="match status" value="1"/>
</dbReference>
<dbReference type="Gene3D" id="3.30.420.240">
    <property type="match status" value="1"/>
</dbReference>
<gene>
    <name evidence="4" type="primary">terL</name>
    <name evidence="4" type="ORF">IAA67_08635</name>
</gene>
<proteinExistence type="predicted"/>
<sequence length="476" mass="53220">MNQAVWAELARRELARRDYGAYLALTQGRGWKETALSRYLARAVQTFLEADTGHAYDILLIETPPQHGKSTAVTETLPSWFLGRWPEKRVIVAGYSDEFAERFCRRNREKLQQFGPDLFGVAMGKVNRSTEFELAGHRGRMISRGLLSGITGNPAELLIVDDPIKTRQDADSPVIRDRIWEEWQNSLKSRFAAGAKVIVIMTPWHEDDLAGRLLRQEIHVEQLRLPVEAEANDPLGRAPGAPLCPELGKDAAWLRDFKRAYLDDPKGGARAWAALYQCAPRVEGGNLIRRSWWRRYDPGDAPAFGTQVISVDAAFKGGENNDFVAITVWGKAGTDYYLLDCLNRRLDFPGTLQAIRAMAKLYPEARAVLIEDKANGPAVIQTLQRELYCIPVNPRGGKIARVNAVAPAIEAGHVFLPRQSPWVEAFVDQWTAFPAAAHDDMVDSASQALSYLQAAPGMPASDEPEEERRDLWDVYA</sequence>
<dbReference type="NCBIfam" id="TIGR01630">
    <property type="entry name" value="psiM2_ORF9"/>
    <property type="match status" value="1"/>
</dbReference>
<reference evidence="4" key="1">
    <citation type="submission" date="2020-10" db="EMBL/GenBank/DDBJ databases">
        <authorList>
            <person name="Gilroy R."/>
        </authorList>
    </citation>
    <scope>NUCLEOTIDE SEQUENCE</scope>
    <source>
        <strain evidence="4">ChiSjej2B20-13462</strain>
    </source>
</reference>
<feature type="region of interest" description="Disordered" evidence="2">
    <location>
        <begin position="456"/>
        <end position="476"/>
    </location>
</feature>
<dbReference type="Proteomes" id="UP000886874">
    <property type="component" value="Unassembled WGS sequence"/>
</dbReference>
<dbReference type="InterPro" id="IPR006517">
    <property type="entry name" value="Phage_terminase_lsu-like_C"/>
</dbReference>
<evidence type="ECO:0000259" key="3">
    <source>
        <dbReference type="Pfam" id="PF17289"/>
    </source>
</evidence>
<accession>A0A9D0Z885</accession>
<comment type="caution">
    <text evidence="4">The sequence shown here is derived from an EMBL/GenBank/DDBJ whole genome shotgun (WGS) entry which is preliminary data.</text>
</comment>
<dbReference type="AlphaFoldDB" id="A0A9D0Z885"/>
<evidence type="ECO:0000313" key="4">
    <source>
        <dbReference type="EMBL" id="HIQ70381.1"/>
    </source>
</evidence>
<dbReference type="InterPro" id="IPR035421">
    <property type="entry name" value="Terminase_6C"/>
</dbReference>
<evidence type="ECO:0000313" key="5">
    <source>
        <dbReference type="Proteomes" id="UP000886874"/>
    </source>
</evidence>
<keyword evidence="1" id="KW-1188">Viral release from host cell</keyword>
<reference evidence="4" key="2">
    <citation type="journal article" date="2021" name="PeerJ">
        <title>Extensive microbial diversity within the chicken gut microbiome revealed by metagenomics and culture.</title>
        <authorList>
            <person name="Gilroy R."/>
            <person name="Ravi A."/>
            <person name="Getino M."/>
            <person name="Pursley I."/>
            <person name="Horton D.L."/>
            <person name="Alikhan N.F."/>
            <person name="Baker D."/>
            <person name="Gharbi K."/>
            <person name="Hall N."/>
            <person name="Watson M."/>
            <person name="Adriaenssens E.M."/>
            <person name="Foster-Nyarko E."/>
            <person name="Jarju S."/>
            <person name="Secka A."/>
            <person name="Antonio M."/>
            <person name="Oren A."/>
            <person name="Chaudhuri R.R."/>
            <person name="La Ragione R."/>
            <person name="Hildebrand F."/>
            <person name="Pallen M.J."/>
        </authorList>
    </citation>
    <scope>NUCLEOTIDE SEQUENCE</scope>
    <source>
        <strain evidence="4">ChiSjej2B20-13462</strain>
    </source>
</reference>